<reference evidence="2 3" key="1">
    <citation type="journal article" date="2014" name="Proc. Natl. Acad. Sci. U.S.A.">
        <title>Trajectory and genomic determinants of fungal-pathogen speciation and host adaptation.</title>
        <authorList>
            <person name="Hu X."/>
            <person name="Xiao G."/>
            <person name="Zheng P."/>
            <person name="Shang Y."/>
            <person name="Su Y."/>
            <person name="Zhang X."/>
            <person name="Liu X."/>
            <person name="Zhan S."/>
            <person name="St Leger R.J."/>
            <person name="Wang C."/>
        </authorList>
    </citation>
    <scope>NUCLEOTIDE SEQUENCE [LARGE SCALE GENOMIC DNA]</scope>
    <source>
        <strain evidence="2 3">ARSEF 549</strain>
    </source>
</reference>
<organism evidence="2 3">
    <name type="scientific">Metarhizium anisopliae (strain ARSEF 549)</name>
    <dbReference type="NCBI Taxonomy" id="3151832"/>
    <lineage>
        <taxon>Eukaryota</taxon>
        <taxon>Fungi</taxon>
        <taxon>Dikarya</taxon>
        <taxon>Ascomycota</taxon>
        <taxon>Pezizomycotina</taxon>
        <taxon>Sordariomycetes</taxon>
        <taxon>Hypocreomycetidae</taxon>
        <taxon>Hypocreales</taxon>
        <taxon>Clavicipitaceae</taxon>
        <taxon>Metarhizium</taxon>
    </lineage>
</organism>
<gene>
    <name evidence="2" type="ORF">MAN_05599</name>
</gene>
<dbReference type="Proteomes" id="UP000031186">
    <property type="component" value="Unassembled WGS sequence"/>
</dbReference>
<feature type="compositionally biased region" description="Polar residues" evidence="1">
    <location>
        <begin position="206"/>
        <end position="217"/>
    </location>
</feature>
<evidence type="ECO:0000256" key="1">
    <source>
        <dbReference type="SAM" id="MobiDB-lite"/>
    </source>
</evidence>
<accession>A0A0B4EVG7</accession>
<feature type="compositionally biased region" description="Basic and acidic residues" evidence="1">
    <location>
        <begin position="28"/>
        <end position="37"/>
    </location>
</feature>
<comment type="caution">
    <text evidence="2">The sequence shown here is derived from an EMBL/GenBank/DDBJ whole genome shotgun (WGS) entry which is preliminary data.</text>
</comment>
<feature type="non-terminal residue" evidence="2">
    <location>
        <position position="1"/>
    </location>
</feature>
<dbReference type="Gene3D" id="3.40.30.10">
    <property type="entry name" value="Glutaredoxin"/>
    <property type="match status" value="1"/>
</dbReference>
<feature type="region of interest" description="Disordered" evidence="1">
    <location>
        <begin position="205"/>
        <end position="261"/>
    </location>
</feature>
<dbReference type="AlphaFoldDB" id="A0A0B4EVG7"/>
<feature type="region of interest" description="Disordered" evidence="1">
    <location>
        <begin position="20"/>
        <end position="45"/>
    </location>
</feature>
<protein>
    <submittedName>
        <fullName evidence="2">Thioredoxin-like fold protein</fullName>
    </submittedName>
</protein>
<dbReference type="VEuPathDB" id="FungiDB:MAN_05599"/>
<dbReference type="InterPro" id="IPR032801">
    <property type="entry name" value="PXL2A/B/C"/>
</dbReference>
<feature type="compositionally biased region" description="Acidic residues" evidence="1">
    <location>
        <begin position="244"/>
        <end position="253"/>
    </location>
</feature>
<dbReference type="OrthoDB" id="40334at2759"/>
<dbReference type="PANTHER" id="PTHR42336:SF1">
    <property type="entry name" value="ALKYL HYDROPEROXIDE REDUCTASE SUBUNIT C_ THIOL SPECIFIC ANTIOXIDANT DOMAIN-CONTAINING PROTEIN"/>
    <property type="match status" value="1"/>
</dbReference>
<name>A0A0B4EVG7_METAF</name>
<dbReference type="PANTHER" id="PTHR42336">
    <property type="entry name" value="THIOREDOXIN DOMAIN-CONTAINING PROTEIN-RELATED"/>
    <property type="match status" value="1"/>
</dbReference>
<dbReference type="Pfam" id="PF13911">
    <property type="entry name" value="AhpC-TSA_2"/>
    <property type="match status" value="1"/>
</dbReference>
<dbReference type="SUPFAM" id="SSF52833">
    <property type="entry name" value="Thioredoxin-like"/>
    <property type="match status" value="1"/>
</dbReference>
<sequence>MFSSLATKIALKKAGIPSNALDFSSAREPNKLRKDQPADDQESSNWSSWLSYKSLPLTVHPWLSPPPPPIQVSRVPRIGEPAPRDRHDKLATGHGRRVLVVFLRCVGCAFAQKTFINLRTLANRHSQSVTCVAVSHASEPATRKWIDLLGGAWNVQVVIDEDRAIYAAWGLGVANVWHLFNPTTQVQGWKEKGWLGDKVAEAMQRKGTTAAQPARNQQHPERRRAAGAGGAGGAGAGGGGVGPGEDDTVDDDGGVSTVMGNKWQESGAFAVDGRGTVIWGGKAMRADDVMDLEEGAKLLAL</sequence>
<feature type="region of interest" description="Disordered" evidence="1">
    <location>
        <begin position="66"/>
        <end position="89"/>
    </location>
</feature>
<keyword evidence="3" id="KW-1185">Reference proteome</keyword>
<dbReference type="HOGENOM" id="CLU_072123_1_0_1"/>
<evidence type="ECO:0000313" key="3">
    <source>
        <dbReference type="Proteomes" id="UP000031186"/>
    </source>
</evidence>
<feature type="compositionally biased region" description="Gly residues" evidence="1">
    <location>
        <begin position="227"/>
        <end position="243"/>
    </location>
</feature>
<proteinExistence type="predicted"/>
<dbReference type="InterPro" id="IPR036249">
    <property type="entry name" value="Thioredoxin-like_sf"/>
</dbReference>
<dbReference type="EMBL" id="AZNF01000006">
    <property type="protein sequence ID" value="KID65940.1"/>
    <property type="molecule type" value="Genomic_DNA"/>
</dbReference>
<evidence type="ECO:0000313" key="2">
    <source>
        <dbReference type="EMBL" id="KID65940.1"/>
    </source>
</evidence>